<dbReference type="EnsemblMetazoa" id="ENSAATROPT016570">
    <property type="protein sequence ID" value="ENSAATROPP014565"/>
    <property type="gene ID" value="ENSAATROPG013565"/>
</dbReference>
<keyword evidence="2" id="KW-1185">Reference proteome</keyword>
<accession>A0AAG5DUH2</accession>
<dbReference type="Proteomes" id="UP000075880">
    <property type="component" value="Unassembled WGS sequence"/>
</dbReference>
<sequence length="50" mass="5728">METSQRWLINECIQCDCLFKRPKVLPVTNTISCAVRCHPCHVVCVSPIRV</sequence>
<protein>
    <submittedName>
        <fullName evidence="1">Uncharacterized protein</fullName>
    </submittedName>
</protein>
<name>A0AAG5DUH2_ANOAO</name>
<reference evidence="1" key="1">
    <citation type="submission" date="2024-04" db="UniProtKB">
        <authorList>
            <consortium name="EnsemblMetazoa"/>
        </authorList>
    </citation>
    <scope>IDENTIFICATION</scope>
    <source>
        <strain evidence="1">EBRO</strain>
    </source>
</reference>
<dbReference type="AlphaFoldDB" id="A0AAG5DUH2"/>
<evidence type="ECO:0000313" key="2">
    <source>
        <dbReference type="Proteomes" id="UP000075880"/>
    </source>
</evidence>
<proteinExistence type="predicted"/>
<organism evidence="1 2">
    <name type="scientific">Anopheles atroparvus</name>
    <name type="common">European mosquito</name>
    <dbReference type="NCBI Taxonomy" id="41427"/>
    <lineage>
        <taxon>Eukaryota</taxon>
        <taxon>Metazoa</taxon>
        <taxon>Ecdysozoa</taxon>
        <taxon>Arthropoda</taxon>
        <taxon>Hexapoda</taxon>
        <taxon>Insecta</taxon>
        <taxon>Pterygota</taxon>
        <taxon>Neoptera</taxon>
        <taxon>Endopterygota</taxon>
        <taxon>Diptera</taxon>
        <taxon>Nematocera</taxon>
        <taxon>Culicoidea</taxon>
        <taxon>Culicidae</taxon>
        <taxon>Anophelinae</taxon>
        <taxon>Anopheles</taxon>
    </lineage>
</organism>
<evidence type="ECO:0000313" key="1">
    <source>
        <dbReference type="EnsemblMetazoa" id="ENSAATROPP014565"/>
    </source>
</evidence>